<feature type="domain" description="Oxidoreductase molybdopterin-binding" evidence="5">
    <location>
        <begin position="13"/>
        <end position="188"/>
    </location>
</feature>
<sequence>MITPVEVFYGRNHGAMPEIDPRAWRLRVGGMVEQTLELSLAELQQRFAPVEVTATLQCAGNRRAGLMAYRDIPGQHPWGAGATSTARWRGAPLTDVLAACGLDPHVTDIAFDAPDVASEADPPQPFGGSIPVDKAIAPEVLLAWEMNGEALPTAHGGPVRVVVPGYIGARSVKWIGRITAQDHPSDNFFQQGAYRLLPADADTARTRPGDGVALGPVALDSEILAPDDGDELPAGTTRVAGYAFAGDDRTVVRVDVTTDGGGTWVQAELDAQPTPWTWRFWHARVDVPPGRVEIMARAWDSTAAVQPEHAATVWNPKGYVNNSWPSVTVTAS</sequence>
<reference evidence="8" key="1">
    <citation type="journal article" date="2019" name="Int. J. Syst. Evol. Microbiol.">
        <title>The Global Catalogue of Microorganisms (GCM) 10K type strain sequencing project: providing services to taxonomists for standard genome sequencing and annotation.</title>
        <authorList>
            <consortium name="The Broad Institute Genomics Platform"/>
            <consortium name="The Broad Institute Genome Sequencing Center for Infectious Disease"/>
            <person name="Wu L."/>
            <person name="Ma J."/>
        </authorList>
    </citation>
    <scope>NUCLEOTIDE SEQUENCE [LARGE SCALE GENOMIC DNA]</scope>
    <source>
        <strain evidence="8">XZYJ18</strain>
    </source>
</reference>
<feature type="domain" description="Moybdenum cofactor oxidoreductase dimerisation" evidence="6">
    <location>
        <begin position="220"/>
        <end position="330"/>
    </location>
</feature>
<dbReference type="InterPro" id="IPR005066">
    <property type="entry name" value="MoCF_OxRdtse_dimer"/>
</dbReference>
<dbReference type="Gene3D" id="3.90.420.10">
    <property type="entry name" value="Oxidoreductase, molybdopterin-binding domain"/>
    <property type="match status" value="1"/>
</dbReference>
<dbReference type="PANTHER" id="PTHR19372">
    <property type="entry name" value="SULFITE REDUCTASE"/>
    <property type="match status" value="1"/>
</dbReference>
<keyword evidence="8" id="KW-1185">Reference proteome</keyword>
<protein>
    <submittedName>
        <fullName evidence="7">Sulfite oxidase</fullName>
    </submittedName>
</protein>
<evidence type="ECO:0000256" key="3">
    <source>
        <dbReference type="ARBA" id="ARBA00022723"/>
    </source>
</evidence>
<dbReference type="Pfam" id="PF00174">
    <property type="entry name" value="Oxidored_molyb"/>
    <property type="match status" value="1"/>
</dbReference>
<name>A0ABV9ZRS5_9PSEU</name>
<dbReference type="SUPFAM" id="SSF56524">
    <property type="entry name" value="Oxidoreductase molybdopterin-binding domain"/>
    <property type="match status" value="1"/>
</dbReference>
<proteinExistence type="predicted"/>
<dbReference type="InterPro" id="IPR008335">
    <property type="entry name" value="Mopterin_OxRdtase_euk"/>
</dbReference>
<dbReference type="PANTHER" id="PTHR19372:SF7">
    <property type="entry name" value="SULFITE OXIDASE, MITOCHONDRIAL"/>
    <property type="match status" value="1"/>
</dbReference>
<comment type="cofactor">
    <cofactor evidence="1">
        <name>Mo-molybdopterin</name>
        <dbReference type="ChEBI" id="CHEBI:71302"/>
    </cofactor>
</comment>
<dbReference type="PRINTS" id="PR00407">
    <property type="entry name" value="EUMOPTERIN"/>
</dbReference>
<dbReference type="InterPro" id="IPR014756">
    <property type="entry name" value="Ig_E-set"/>
</dbReference>
<dbReference type="RefSeq" id="WP_378025004.1">
    <property type="nucleotide sequence ID" value="NZ_JBHSKG010000030.1"/>
</dbReference>
<dbReference type="EMBL" id="JBHSKG010000030">
    <property type="protein sequence ID" value="MFC5142918.1"/>
    <property type="molecule type" value="Genomic_DNA"/>
</dbReference>
<dbReference type="Proteomes" id="UP001596175">
    <property type="component" value="Unassembled WGS sequence"/>
</dbReference>
<evidence type="ECO:0000313" key="8">
    <source>
        <dbReference type="Proteomes" id="UP001596175"/>
    </source>
</evidence>
<gene>
    <name evidence="7" type="ORF">ACFPK1_32160</name>
</gene>
<keyword evidence="4" id="KW-0560">Oxidoreductase</keyword>
<evidence type="ECO:0000256" key="2">
    <source>
        <dbReference type="ARBA" id="ARBA00022505"/>
    </source>
</evidence>
<evidence type="ECO:0000256" key="4">
    <source>
        <dbReference type="ARBA" id="ARBA00023002"/>
    </source>
</evidence>
<organism evidence="7 8">
    <name type="scientific">Actinomycetospora rhizophila</name>
    <dbReference type="NCBI Taxonomy" id="1416876"/>
    <lineage>
        <taxon>Bacteria</taxon>
        <taxon>Bacillati</taxon>
        <taxon>Actinomycetota</taxon>
        <taxon>Actinomycetes</taxon>
        <taxon>Pseudonocardiales</taxon>
        <taxon>Pseudonocardiaceae</taxon>
        <taxon>Actinomycetospora</taxon>
    </lineage>
</organism>
<accession>A0ABV9ZRS5</accession>
<keyword evidence="3" id="KW-0479">Metal-binding</keyword>
<dbReference type="Pfam" id="PF03404">
    <property type="entry name" value="Mo-co_dimer"/>
    <property type="match status" value="1"/>
</dbReference>
<evidence type="ECO:0000259" key="6">
    <source>
        <dbReference type="Pfam" id="PF03404"/>
    </source>
</evidence>
<dbReference type="InterPro" id="IPR000572">
    <property type="entry name" value="OxRdtase_Mopterin-bd_dom"/>
</dbReference>
<dbReference type="Gene3D" id="2.60.40.650">
    <property type="match status" value="1"/>
</dbReference>
<dbReference type="SUPFAM" id="SSF81296">
    <property type="entry name" value="E set domains"/>
    <property type="match status" value="1"/>
</dbReference>
<evidence type="ECO:0000259" key="5">
    <source>
        <dbReference type="Pfam" id="PF00174"/>
    </source>
</evidence>
<dbReference type="CDD" id="cd02110">
    <property type="entry name" value="SO_family_Moco_dimer"/>
    <property type="match status" value="1"/>
</dbReference>
<evidence type="ECO:0000256" key="1">
    <source>
        <dbReference type="ARBA" id="ARBA00001924"/>
    </source>
</evidence>
<keyword evidence="2" id="KW-0500">Molybdenum</keyword>
<comment type="caution">
    <text evidence="7">The sequence shown here is derived from an EMBL/GenBank/DDBJ whole genome shotgun (WGS) entry which is preliminary data.</text>
</comment>
<dbReference type="InterPro" id="IPR036374">
    <property type="entry name" value="OxRdtase_Mopterin-bd_sf"/>
</dbReference>
<evidence type="ECO:0000313" key="7">
    <source>
        <dbReference type="EMBL" id="MFC5142918.1"/>
    </source>
</evidence>